<evidence type="ECO:0000313" key="2">
    <source>
        <dbReference type="Proteomes" id="UP000018227"/>
    </source>
</evidence>
<proteinExistence type="predicted"/>
<dbReference type="HOGENOM" id="CLU_054014_0_0_9"/>
<dbReference type="eggNOG" id="ENOG502ZCAA">
    <property type="taxonomic scope" value="Bacteria"/>
</dbReference>
<keyword evidence="2" id="KW-1185">Reference proteome</keyword>
<dbReference type="STRING" id="592026.GCWU0000282_000172"/>
<dbReference type="InterPro" id="IPR043743">
    <property type="entry name" value="DUF5688"/>
</dbReference>
<sequence length="301" mass="34787">MGRKRGKLNYNEFIEEVREGLSAKLKPSYEIVLKKVAKNNNIYRYGLSVFPTGNNKTGKVSRIVYLEDFYQEYQENQIYNLENIVEELYGILLNFDTPEFKETDYTDIDKIKDRIIFELVNYKMNEERLSDRPFIKIMDLAVIFAFVATDLGRDFGVVHITNEMANNFGLTKNEIWDIAKRNTPKLLEADIIPMSSFVPGEVADTETEEMYILCNKKKAGGAGVLLYDRILEELSSKLESDLYILPSSIHETIIIRADKDKDISDLQDMVKNINNTVVSTEDILSDKVYHYIRSNKELKIA</sequence>
<dbReference type="AlphaFoldDB" id="V2Y674"/>
<protein>
    <submittedName>
        <fullName evidence="1">Uncharacterized protein</fullName>
    </submittedName>
</protein>
<comment type="caution">
    <text evidence="1">The sequence shown here is derived from an EMBL/GenBank/DDBJ whole genome shotgun (WGS) entry which is preliminary data.</text>
</comment>
<organism evidence="1 2">
    <name type="scientific">Catonella morbi ATCC 51271</name>
    <dbReference type="NCBI Taxonomy" id="592026"/>
    <lineage>
        <taxon>Bacteria</taxon>
        <taxon>Bacillati</taxon>
        <taxon>Bacillota</taxon>
        <taxon>Clostridia</taxon>
        <taxon>Lachnospirales</taxon>
        <taxon>Lachnospiraceae</taxon>
        <taxon>Catonella</taxon>
    </lineage>
</organism>
<name>V2Y674_9FIRM</name>
<accession>V2Y674</accession>
<dbReference type="Pfam" id="PF18941">
    <property type="entry name" value="DUF5688"/>
    <property type="match status" value="1"/>
</dbReference>
<reference evidence="1 2" key="1">
    <citation type="submission" date="2013-06" db="EMBL/GenBank/DDBJ databases">
        <authorList>
            <person name="Weinstock G."/>
            <person name="Sodergren E."/>
            <person name="Clifton S."/>
            <person name="Fulton L."/>
            <person name="Fulton B."/>
            <person name="Courtney L."/>
            <person name="Fronick C."/>
            <person name="Harrison M."/>
            <person name="Strong C."/>
            <person name="Farmer C."/>
            <person name="Delahaunty K."/>
            <person name="Markovic C."/>
            <person name="Hall O."/>
            <person name="Minx P."/>
            <person name="Tomlinson C."/>
            <person name="Mitreva M."/>
            <person name="Nelson J."/>
            <person name="Hou S."/>
            <person name="Wollam A."/>
            <person name="Pepin K.H."/>
            <person name="Johnson M."/>
            <person name="Bhonagiri V."/>
            <person name="Nash W.E."/>
            <person name="Warren W."/>
            <person name="Chinwalla A."/>
            <person name="Mardis E.R."/>
            <person name="Wilson R.K."/>
        </authorList>
    </citation>
    <scope>NUCLEOTIDE SEQUENCE [LARGE SCALE GENOMIC DNA]</scope>
    <source>
        <strain evidence="1 2">ATCC 51271</strain>
    </source>
</reference>
<dbReference type="Proteomes" id="UP000018227">
    <property type="component" value="Unassembled WGS sequence"/>
</dbReference>
<evidence type="ECO:0000313" key="1">
    <source>
        <dbReference type="EMBL" id="ESL04458.1"/>
    </source>
</evidence>
<gene>
    <name evidence="1" type="ORF">GCWU0000282_000172</name>
</gene>
<dbReference type="EMBL" id="ACIL03000003">
    <property type="protein sequence ID" value="ESL04458.1"/>
    <property type="molecule type" value="Genomic_DNA"/>
</dbReference>